<dbReference type="Proteomes" id="UP000663870">
    <property type="component" value="Unassembled WGS sequence"/>
</dbReference>
<evidence type="ECO:0000313" key="1">
    <source>
        <dbReference type="EMBL" id="CAF1545503.1"/>
    </source>
</evidence>
<evidence type="ECO:0000313" key="4">
    <source>
        <dbReference type="Proteomes" id="UP000663870"/>
    </source>
</evidence>
<feature type="non-terminal residue" evidence="1">
    <location>
        <position position="1"/>
    </location>
</feature>
<evidence type="ECO:0000313" key="2">
    <source>
        <dbReference type="EMBL" id="CAF1671125.1"/>
    </source>
</evidence>
<keyword evidence="4" id="KW-1185">Reference proteome</keyword>
<evidence type="ECO:0000313" key="3">
    <source>
        <dbReference type="Proteomes" id="UP000663854"/>
    </source>
</evidence>
<dbReference type="EMBL" id="CAJNOL010015306">
    <property type="protein sequence ID" value="CAF1671125.1"/>
    <property type="molecule type" value="Genomic_DNA"/>
</dbReference>
<reference evidence="1" key="1">
    <citation type="submission" date="2021-02" db="EMBL/GenBank/DDBJ databases">
        <authorList>
            <person name="Nowell W R."/>
        </authorList>
    </citation>
    <scope>NUCLEOTIDE SEQUENCE</scope>
</reference>
<proteinExistence type="predicted"/>
<dbReference type="EMBL" id="CAJNOH010013413">
    <property type="protein sequence ID" value="CAF1545503.1"/>
    <property type="molecule type" value="Genomic_DNA"/>
</dbReference>
<organism evidence="1 3">
    <name type="scientific">Rotaria sordida</name>
    <dbReference type="NCBI Taxonomy" id="392033"/>
    <lineage>
        <taxon>Eukaryota</taxon>
        <taxon>Metazoa</taxon>
        <taxon>Spiralia</taxon>
        <taxon>Gnathifera</taxon>
        <taxon>Rotifera</taxon>
        <taxon>Eurotatoria</taxon>
        <taxon>Bdelloidea</taxon>
        <taxon>Philodinida</taxon>
        <taxon>Philodinidae</taxon>
        <taxon>Rotaria</taxon>
    </lineage>
</organism>
<dbReference type="AlphaFoldDB" id="A0A815WG68"/>
<protein>
    <submittedName>
        <fullName evidence="1">Uncharacterized protein</fullName>
    </submittedName>
</protein>
<gene>
    <name evidence="2" type="ORF">JXQ802_LOCUS57615</name>
    <name evidence="1" type="ORF">PYM288_LOCUS41012</name>
</gene>
<dbReference type="Proteomes" id="UP000663854">
    <property type="component" value="Unassembled WGS sequence"/>
</dbReference>
<accession>A0A815WG68</accession>
<comment type="caution">
    <text evidence="1">The sequence shown here is derived from an EMBL/GenBank/DDBJ whole genome shotgun (WGS) entry which is preliminary data.</text>
</comment>
<name>A0A815WG68_9BILA</name>
<sequence>MQVSATLNTYCAKTVWASNTNSIARAGQTSTT</sequence>